<dbReference type="PROSITE" id="PS51194">
    <property type="entry name" value="HELICASE_CTER"/>
    <property type="match status" value="1"/>
</dbReference>
<keyword evidence="1" id="KW-0378">Hydrolase</keyword>
<proteinExistence type="predicted"/>
<dbReference type="CDD" id="cd18793">
    <property type="entry name" value="SF2_C_SNF"/>
    <property type="match status" value="1"/>
</dbReference>
<reference evidence="4" key="1">
    <citation type="journal article" date="2015" name="Nature">
        <title>Complex archaea that bridge the gap between prokaryotes and eukaryotes.</title>
        <authorList>
            <person name="Spang A."/>
            <person name="Saw J.H."/>
            <person name="Jorgensen S.L."/>
            <person name="Zaremba-Niedzwiedzka K."/>
            <person name="Martijn J."/>
            <person name="Lind A.E."/>
            <person name="van Eijk R."/>
            <person name="Schleper C."/>
            <person name="Guy L."/>
            <person name="Ettema T.J."/>
        </authorList>
    </citation>
    <scope>NUCLEOTIDE SEQUENCE</scope>
</reference>
<dbReference type="InterPro" id="IPR027417">
    <property type="entry name" value="P-loop_NTPase"/>
</dbReference>
<feature type="domain" description="Helicase ATP-binding" evidence="2">
    <location>
        <begin position="1"/>
        <end position="134"/>
    </location>
</feature>
<comment type="caution">
    <text evidence="4">The sequence shown here is derived from an EMBL/GenBank/DDBJ whole genome shotgun (WGS) entry which is preliminary data.</text>
</comment>
<dbReference type="SUPFAM" id="SSF52540">
    <property type="entry name" value="P-loop containing nucleoside triphosphate hydrolases"/>
    <property type="match status" value="2"/>
</dbReference>
<dbReference type="InterPro" id="IPR001650">
    <property type="entry name" value="Helicase_C-like"/>
</dbReference>
<dbReference type="Pfam" id="PF00271">
    <property type="entry name" value="Helicase_C"/>
    <property type="match status" value="1"/>
</dbReference>
<evidence type="ECO:0008006" key="5">
    <source>
        <dbReference type="Google" id="ProtNLM"/>
    </source>
</evidence>
<dbReference type="Pfam" id="PF00176">
    <property type="entry name" value="SNF2-rel_dom"/>
    <property type="match status" value="1"/>
</dbReference>
<feature type="domain" description="Helicase C-terminal" evidence="3">
    <location>
        <begin position="260"/>
        <end position="411"/>
    </location>
</feature>
<dbReference type="GO" id="GO:0006281">
    <property type="term" value="P:DNA repair"/>
    <property type="evidence" value="ECO:0007669"/>
    <property type="project" value="TreeGrafter"/>
</dbReference>
<dbReference type="InterPro" id="IPR000330">
    <property type="entry name" value="SNF2_N"/>
</dbReference>
<dbReference type="InterPro" id="IPR038718">
    <property type="entry name" value="SNF2-like_sf"/>
</dbReference>
<sequence>GLGKTAQAIKASEPPVLVIASKGLKYWWLQEIERWYGLGSAWIPEDNEDVEITGGIPFTIIHWEVLRLWPNLKKIKWGTVIPDEAHKAKNRKAQRTKALWTICRTAERVLLLTGTPIVNQPADIWSLLKCLYPKEYTSYWRFFNEYVLASQNPWGGFDIIGVKNREGLLEEISDKVLRRTKKSVLPDLPPKVYMTVPVILYPDQVKAYNEMRDYMLTMIDDNTPVMAPTVLAQITRLRQITVGHGAFTEPDKWPQASAAKLDVLVDYLEDRDSKTIVVTQFVWAATEAARRLNSHKISAEVLTGATPAEERVELIERFQKQDDPKVLCATIQTGGEGWTLTAADMIVFLDRPWSPQVVSQAEDRLHRIGQENSVQVVTFLAEGTIEERVEEALAHKQDVFNSVFGKLKELL</sequence>
<organism evidence="4">
    <name type="scientific">marine sediment metagenome</name>
    <dbReference type="NCBI Taxonomy" id="412755"/>
    <lineage>
        <taxon>unclassified sequences</taxon>
        <taxon>metagenomes</taxon>
        <taxon>ecological metagenomes</taxon>
    </lineage>
</organism>
<protein>
    <recommendedName>
        <fullName evidence="5">Helicase ATP-binding domain-containing protein</fullName>
    </recommendedName>
</protein>
<dbReference type="PANTHER" id="PTHR45766">
    <property type="entry name" value="DNA ANNEALING HELICASE AND ENDONUCLEASE ZRANB3 FAMILY MEMBER"/>
    <property type="match status" value="1"/>
</dbReference>
<name>A0A0F9NKZ6_9ZZZZ</name>
<dbReference type="GO" id="GO:0031297">
    <property type="term" value="P:replication fork processing"/>
    <property type="evidence" value="ECO:0007669"/>
    <property type="project" value="TreeGrafter"/>
</dbReference>
<dbReference type="PANTHER" id="PTHR45766:SF6">
    <property type="entry name" value="SWI_SNF-RELATED MATRIX-ASSOCIATED ACTIN-DEPENDENT REGULATOR OF CHROMATIN SUBFAMILY A-LIKE PROTEIN 1"/>
    <property type="match status" value="1"/>
</dbReference>
<evidence type="ECO:0000256" key="1">
    <source>
        <dbReference type="ARBA" id="ARBA00022801"/>
    </source>
</evidence>
<accession>A0A0F9NKZ6</accession>
<dbReference type="SMART" id="SM00490">
    <property type="entry name" value="HELICc"/>
    <property type="match status" value="1"/>
</dbReference>
<evidence type="ECO:0000259" key="3">
    <source>
        <dbReference type="PROSITE" id="PS51194"/>
    </source>
</evidence>
<dbReference type="PROSITE" id="PS51192">
    <property type="entry name" value="HELICASE_ATP_BIND_1"/>
    <property type="match status" value="1"/>
</dbReference>
<dbReference type="GO" id="GO:0016787">
    <property type="term" value="F:hydrolase activity"/>
    <property type="evidence" value="ECO:0007669"/>
    <property type="project" value="UniProtKB-KW"/>
</dbReference>
<evidence type="ECO:0000313" key="4">
    <source>
        <dbReference type="EMBL" id="KKM81977.1"/>
    </source>
</evidence>
<dbReference type="InterPro" id="IPR049730">
    <property type="entry name" value="SNF2/RAD54-like_C"/>
</dbReference>
<gene>
    <name evidence="4" type="ORF">LCGC14_1324300</name>
</gene>
<evidence type="ECO:0000259" key="2">
    <source>
        <dbReference type="PROSITE" id="PS51192"/>
    </source>
</evidence>
<dbReference type="Gene3D" id="3.40.50.300">
    <property type="entry name" value="P-loop containing nucleotide triphosphate hydrolases"/>
    <property type="match status" value="1"/>
</dbReference>
<dbReference type="GO" id="GO:0005524">
    <property type="term" value="F:ATP binding"/>
    <property type="evidence" value="ECO:0007669"/>
    <property type="project" value="InterPro"/>
</dbReference>
<dbReference type="Gene3D" id="3.40.50.10810">
    <property type="entry name" value="Tandem AAA-ATPase domain"/>
    <property type="match status" value="1"/>
</dbReference>
<dbReference type="EMBL" id="LAZR01007933">
    <property type="protein sequence ID" value="KKM81977.1"/>
    <property type="molecule type" value="Genomic_DNA"/>
</dbReference>
<dbReference type="AlphaFoldDB" id="A0A0F9NKZ6"/>
<feature type="non-terminal residue" evidence="4">
    <location>
        <position position="1"/>
    </location>
</feature>
<dbReference type="InterPro" id="IPR014001">
    <property type="entry name" value="Helicase_ATP-bd"/>
</dbReference>